<accession>A0AAE1UTL4</accession>
<dbReference type="InterPro" id="IPR042099">
    <property type="entry name" value="ANL_N_sf"/>
</dbReference>
<dbReference type="GO" id="GO:0044539">
    <property type="term" value="P:long-chain fatty acid import into cell"/>
    <property type="evidence" value="ECO:0007669"/>
    <property type="project" value="TreeGrafter"/>
</dbReference>
<keyword evidence="7" id="KW-1185">Reference proteome</keyword>
<gene>
    <name evidence="6" type="ORF">RND71_043445</name>
</gene>
<dbReference type="Gene3D" id="3.30.300.30">
    <property type="match status" value="1"/>
</dbReference>
<dbReference type="GO" id="GO:0005524">
    <property type="term" value="F:ATP binding"/>
    <property type="evidence" value="ECO:0007669"/>
    <property type="project" value="UniProtKB-KW"/>
</dbReference>
<dbReference type="Gene3D" id="3.40.50.12780">
    <property type="entry name" value="N-terminal domain of ligase-like"/>
    <property type="match status" value="2"/>
</dbReference>
<dbReference type="InterPro" id="IPR000873">
    <property type="entry name" value="AMP-dep_synth/lig_dom"/>
</dbReference>
<dbReference type="SUPFAM" id="SSF56801">
    <property type="entry name" value="Acetyl-CoA synthetase-like"/>
    <property type="match status" value="2"/>
</dbReference>
<dbReference type="GO" id="GO:0004467">
    <property type="term" value="F:long-chain fatty acid-CoA ligase activity"/>
    <property type="evidence" value="ECO:0007669"/>
    <property type="project" value="TreeGrafter"/>
</dbReference>
<organism evidence="6 7">
    <name type="scientific">Anisodus tanguticus</name>
    <dbReference type="NCBI Taxonomy" id="243964"/>
    <lineage>
        <taxon>Eukaryota</taxon>
        <taxon>Viridiplantae</taxon>
        <taxon>Streptophyta</taxon>
        <taxon>Embryophyta</taxon>
        <taxon>Tracheophyta</taxon>
        <taxon>Spermatophyta</taxon>
        <taxon>Magnoliopsida</taxon>
        <taxon>eudicotyledons</taxon>
        <taxon>Gunneridae</taxon>
        <taxon>Pentapetalae</taxon>
        <taxon>asterids</taxon>
        <taxon>lamiids</taxon>
        <taxon>Solanales</taxon>
        <taxon>Solanaceae</taxon>
        <taxon>Solanoideae</taxon>
        <taxon>Hyoscyameae</taxon>
        <taxon>Anisodus</taxon>
    </lineage>
</organism>
<evidence type="ECO:0000313" key="7">
    <source>
        <dbReference type="Proteomes" id="UP001291623"/>
    </source>
</evidence>
<evidence type="ECO:0000259" key="5">
    <source>
        <dbReference type="Pfam" id="PF00501"/>
    </source>
</evidence>
<evidence type="ECO:0000256" key="1">
    <source>
        <dbReference type="ARBA" id="ARBA00006432"/>
    </source>
</evidence>
<dbReference type="EMBL" id="JAVYJV010000102">
    <property type="protein sequence ID" value="KAK4336699.1"/>
    <property type="molecule type" value="Genomic_DNA"/>
</dbReference>
<feature type="domain" description="AMP-dependent synthetase/ligase" evidence="5">
    <location>
        <begin position="3"/>
        <end position="70"/>
    </location>
</feature>
<dbReference type="GO" id="GO:0005886">
    <property type="term" value="C:plasma membrane"/>
    <property type="evidence" value="ECO:0007669"/>
    <property type="project" value="TreeGrafter"/>
</dbReference>
<proteinExistence type="inferred from homology"/>
<evidence type="ECO:0000313" key="6">
    <source>
        <dbReference type="EMBL" id="KAK4336699.1"/>
    </source>
</evidence>
<dbReference type="InterPro" id="IPR045851">
    <property type="entry name" value="AMP-bd_C_sf"/>
</dbReference>
<dbReference type="GO" id="GO:0005789">
    <property type="term" value="C:endoplasmic reticulum membrane"/>
    <property type="evidence" value="ECO:0007669"/>
    <property type="project" value="TreeGrafter"/>
</dbReference>
<keyword evidence="2" id="KW-0436">Ligase</keyword>
<dbReference type="GO" id="GO:0005324">
    <property type="term" value="F:long-chain fatty acid transmembrane transporter activity"/>
    <property type="evidence" value="ECO:0007669"/>
    <property type="project" value="TreeGrafter"/>
</dbReference>
<keyword evidence="3" id="KW-0547">Nucleotide-binding</keyword>
<dbReference type="PANTHER" id="PTHR43107:SF15">
    <property type="entry name" value="FATTY ACID TRANSPORT PROTEIN 3, ISOFORM A"/>
    <property type="match status" value="1"/>
</dbReference>
<evidence type="ECO:0000256" key="4">
    <source>
        <dbReference type="ARBA" id="ARBA00022840"/>
    </source>
</evidence>
<protein>
    <recommendedName>
        <fullName evidence="5">AMP-dependent synthetase/ligase domain-containing protein</fullName>
    </recommendedName>
</protein>
<comment type="caution">
    <text evidence="6">The sequence shown here is derived from an EMBL/GenBank/DDBJ whole genome shotgun (WGS) entry which is preliminary data.</text>
</comment>
<reference evidence="6" key="1">
    <citation type="submission" date="2023-12" db="EMBL/GenBank/DDBJ databases">
        <title>Genome assembly of Anisodus tanguticus.</title>
        <authorList>
            <person name="Wang Y.-J."/>
        </authorList>
    </citation>
    <scope>NUCLEOTIDE SEQUENCE</scope>
    <source>
        <strain evidence="6">KB-2021</strain>
        <tissue evidence="6">Leaf</tissue>
    </source>
</reference>
<comment type="similarity">
    <text evidence="1">Belongs to the ATP-dependent AMP-binding enzyme family.</text>
</comment>
<keyword evidence="4" id="KW-0067">ATP-binding</keyword>
<evidence type="ECO:0000256" key="3">
    <source>
        <dbReference type="ARBA" id="ARBA00022741"/>
    </source>
</evidence>
<dbReference type="Proteomes" id="UP001291623">
    <property type="component" value="Unassembled WGS sequence"/>
</dbReference>
<name>A0AAE1UTL4_9SOLA</name>
<dbReference type="Pfam" id="PF00501">
    <property type="entry name" value="AMP-binding"/>
    <property type="match status" value="1"/>
</dbReference>
<dbReference type="AlphaFoldDB" id="A0AAE1UTL4"/>
<dbReference type="PANTHER" id="PTHR43107">
    <property type="entry name" value="LONG-CHAIN FATTY ACID TRANSPORT PROTEIN"/>
    <property type="match status" value="1"/>
</dbReference>
<sequence length="316" mass="34998">MIEYGFQPGEEIALMMNNRPEFIGIWLGLSKAGLVTAFINTSLREKSLIHSISVVNCKAVIFDHENLDGGALVNVDNKEGSCGFMSLIIPTIYPVCLIKLDENTNEPIRDENGLCVHCTAGESGEFVGKIITTDITRSFDGYLNKDATKRKIIRNVFTKGDQAFLSGDLLTMDEFGYLYFKDRTGDTFRWKGENVSTAEVESVISNILKQRDSVVFGIEIKDCEGKAGMVAIQSNDEKIDLDMLLEKMQKMLPRFAIPIFIRLTKNFEMTDSSFGIEPNNVALQNNEGAAGDEQCSTDYLLIPGGSVNGDSPTKDR</sequence>
<evidence type="ECO:0000256" key="2">
    <source>
        <dbReference type="ARBA" id="ARBA00022598"/>
    </source>
</evidence>